<dbReference type="InterPro" id="IPR058531">
    <property type="entry name" value="Baseplate_J_M"/>
</dbReference>
<gene>
    <name evidence="4" type="ORF">NE398_20130</name>
</gene>
<evidence type="ECO:0000313" key="4">
    <source>
        <dbReference type="EMBL" id="MDC4242443.1"/>
    </source>
</evidence>
<dbReference type="RefSeq" id="WP_272470779.1">
    <property type="nucleotide sequence ID" value="NZ_JAMRYU010000032.1"/>
</dbReference>
<reference evidence="4" key="1">
    <citation type="submission" date="2022-05" db="EMBL/GenBank/DDBJ databases">
        <title>Draft genome sequence of Clostridium tertium strain CP3 isolated from Peru.</title>
        <authorList>
            <person name="Hurtado R."/>
            <person name="Lima L."/>
            <person name="Sousa T."/>
            <person name="Jaiswal A.K."/>
            <person name="Tiwari S."/>
            <person name="Maturrano L."/>
            <person name="Brenig B."/>
            <person name="Azevedo V."/>
        </authorList>
    </citation>
    <scope>NUCLEOTIDE SEQUENCE</scope>
    <source>
        <strain evidence="4">CP3</strain>
    </source>
</reference>
<dbReference type="EMBL" id="JAMRYU010000032">
    <property type="protein sequence ID" value="MDC4242443.1"/>
    <property type="molecule type" value="Genomic_DNA"/>
</dbReference>
<accession>A0A9X3XNS6</accession>
<sequence>MFENMTYEKILNDMLSRVTSDVDKREGSIIYDALAPCAYKLAESYFLLNNFIDLVLIDTAAGEYLDRAVLTQGINRKKATYSIRKVETNIEIDIGTRWGIEDVYYTVTERITDTSYKAICNIYGTIGNLYSGVLENIDNISGVTANLTDILEDGVNEESDEDLRNRFYNKVRYPSTSGNIYDYKKWALEVTGVGDAKIYPLWNGNGTVKVVIIDSNKEIANGELINKVSKYIEENRPIGATVTVKSAIEKDININVTIVIDSKKYILNTVKEKLEENLKNYLKEIAFKNNYVSYASIGNIIFNTEGVIDYSNLLLNNSNKNIILEEEEIPTLKLLNVEV</sequence>
<comment type="caution">
    <text evidence="4">The sequence shown here is derived from an EMBL/GenBank/DDBJ whole genome shotgun (WGS) entry which is preliminary data.</text>
</comment>
<dbReference type="Proteomes" id="UP001141183">
    <property type="component" value="Unassembled WGS sequence"/>
</dbReference>
<organism evidence="4 5">
    <name type="scientific">Clostridium tertium</name>
    <dbReference type="NCBI Taxonomy" id="1559"/>
    <lineage>
        <taxon>Bacteria</taxon>
        <taxon>Bacillati</taxon>
        <taxon>Bacillota</taxon>
        <taxon>Clostridia</taxon>
        <taxon>Eubacteriales</taxon>
        <taxon>Clostridiaceae</taxon>
        <taxon>Clostridium</taxon>
    </lineage>
</organism>
<dbReference type="PANTHER" id="PTHR37829:SF3">
    <property type="entry name" value="PROTEIN JAYE-RELATED"/>
    <property type="match status" value="1"/>
</dbReference>
<dbReference type="Pfam" id="PF26078">
    <property type="entry name" value="Baseplate_J_M"/>
    <property type="match status" value="1"/>
</dbReference>
<evidence type="ECO:0000259" key="3">
    <source>
        <dbReference type="Pfam" id="PF26079"/>
    </source>
</evidence>
<dbReference type="PANTHER" id="PTHR37829">
    <property type="entry name" value="PHAGE-LIKE ELEMENT PBSX PROTEIN XKDT"/>
    <property type="match status" value="1"/>
</dbReference>
<protein>
    <submittedName>
        <fullName evidence="4">Baseplate J/gp47 family protein</fullName>
    </submittedName>
</protein>
<keyword evidence="5" id="KW-1185">Reference proteome</keyword>
<feature type="domain" description="Baseplate J-like C-terminal" evidence="3">
    <location>
        <begin position="254"/>
        <end position="335"/>
    </location>
</feature>
<dbReference type="InterPro" id="IPR058530">
    <property type="entry name" value="Baseplate_J-like_C"/>
</dbReference>
<proteinExistence type="inferred from homology"/>
<dbReference type="Pfam" id="PF26079">
    <property type="entry name" value="Baseplate_J_C"/>
    <property type="match status" value="1"/>
</dbReference>
<dbReference type="AlphaFoldDB" id="A0A9X3XNS6"/>
<comment type="similarity">
    <text evidence="1">Belongs to the Mu gp47/PBSX XkdT family.</text>
</comment>
<dbReference type="InterPro" id="IPR052399">
    <property type="entry name" value="Phage_Baseplate_Assmbl_Protein"/>
</dbReference>
<feature type="domain" description="Baseplate J-like central" evidence="2">
    <location>
        <begin position="175"/>
        <end position="246"/>
    </location>
</feature>
<evidence type="ECO:0000259" key="2">
    <source>
        <dbReference type="Pfam" id="PF26078"/>
    </source>
</evidence>
<evidence type="ECO:0000313" key="5">
    <source>
        <dbReference type="Proteomes" id="UP001141183"/>
    </source>
</evidence>
<evidence type="ECO:0000256" key="1">
    <source>
        <dbReference type="ARBA" id="ARBA00038087"/>
    </source>
</evidence>
<name>A0A9X3XNS6_9CLOT</name>